<dbReference type="EMBL" id="CADCUG010000059">
    <property type="protein sequence ID" value="CAA9331987.1"/>
    <property type="molecule type" value="Genomic_DNA"/>
</dbReference>
<keyword evidence="5 7" id="KW-0472">Membrane</keyword>
<name>A0A6J4LHS2_9ACTN</name>
<dbReference type="PANTHER" id="PTHR35007">
    <property type="entry name" value="INTEGRAL MEMBRANE PROTEIN-RELATED"/>
    <property type="match status" value="1"/>
</dbReference>
<evidence type="ECO:0000259" key="9">
    <source>
        <dbReference type="PROSITE" id="PS50234"/>
    </source>
</evidence>
<evidence type="ECO:0000256" key="7">
    <source>
        <dbReference type="SAM" id="Phobius"/>
    </source>
</evidence>
<keyword evidence="4 7" id="KW-1133">Transmembrane helix</keyword>
<dbReference type="Pfam" id="PF13519">
    <property type="entry name" value="VWA_2"/>
    <property type="match status" value="1"/>
</dbReference>
<feature type="transmembrane region" description="Helical" evidence="7">
    <location>
        <begin position="332"/>
        <end position="355"/>
    </location>
</feature>
<dbReference type="Pfam" id="PF00482">
    <property type="entry name" value="T2SSF"/>
    <property type="match status" value="1"/>
</dbReference>
<dbReference type="SUPFAM" id="SSF53300">
    <property type="entry name" value="vWA-like"/>
    <property type="match status" value="1"/>
</dbReference>
<dbReference type="PANTHER" id="PTHR35007:SF1">
    <property type="entry name" value="PILUS ASSEMBLY PROTEIN"/>
    <property type="match status" value="1"/>
</dbReference>
<evidence type="ECO:0000256" key="2">
    <source>
        <dbReference type="ARBA" id="ARBA00022475"/>
    </source>
</evidence>
<protein>
    <submittedName>
        <fullName evidence="10">Flp pilus assembly protein TadB</fullName>
    </submittedName>
</protein>
<reference evidence="10" key="1">
    <citation type="submission" date="2020-02" db="EMBL/GenBank/DDBJ databases">
        <authorList>
            <person name="Meier V. D."/>
        </authorList>
    </citation>
    <scope>NUCLEOTIDE SEQUENCE</scope>
    <source>
        <strain evidence="10">AVDCRST_MAG29</strain>
    </source>
</reference>
<evidence type="ECO:0000256" key="8">
    <source>
        <dbReference type="SAM" id="SignalP"/>
    </source>
</evidence>
<feature type="chain" id="PRO_5038555108" evidence="8">
    <location>
        <begin position="34"/>
        <end position="656"/>
    </location>
</feature>
<evidence type="ECO:0000256" key="5">
    <source>
        <dbReference type="ARBA" id="ARBA00023136"/>
    </source>
</evidence>
<dbReference type="InterPro" id="IPR036465">
    <property type="entry name" value="vWFA_dom_sf"/>
</dbReference>
<evidence type="ECO:0000256" key="4">
    <source>
        <dbReference type="ARBA" id="ARBA00022989"/>
    </source>
</evidence>
<feature type="region of interest" description="Disordered" evidence="6">
    <location>
        <begin position="369"/>
        <end position="388"/>
    </location>
</feature>
<feature type="transmembrane region" description="Helical" evidence="7">
    <location>
        <begin position="452"/>
        <end position="470"/>
    </location>
</feature>
<feature type="transmembrane region" description="Helical" evidence="7">
    <location>
        <begin position="597"/>
        <end position="616"/>
    </location>
</feature>
<dbReference type="PROSITE" id="PS50234">
    <property type="entry name" value="VWFA"/>
    <property type="match status" value="1"/>
</dbReference>
<dbReference type="SMART" id="SM00327">
    <property type="entry name" value="VWA"/>
    <property type="match status" value="1"/>
</dbReference>
<proteinExistence type="predicted"/>
<dbReference type="InterPro" id="IPR006311">
    <property type="entry name" value="TAT_signal"/>
</dbReference>
<feature type="transmembrane region" description="Helical" evidence="7">
    <location>
        <begin position="426"/>
        <end position="446"/>
    </location>
</feature>
<dbReference type="InterPro" id="IPR042094">
    <property type="entry name" value="T2SS_GspF_sf"/>
</dbReference>
<dbReference type="CDD" id="cd00198">
    <property type="entry name" value="vWFA"/>
    <property type="match status" value="1"/>
</dbReference>
<feature type="domain" description="VWFA" evidence="9">
    <location>
        <begin position="100"/>
        <end position="261"/>
    </location>
</feature>
<dbReference type="InterPro" id="IPR018076">
    <property type="entry name" value="T2SS_GspF_dom"/>
</dbReference>
<organism evidence="10">
    <name type="scientific">uncultured Nocardioidaceae bacterium</name>
    <dbReference type="NCBI Taxonomy" id="253824"/>
    <lineage>
        <taxon>Bacteria</taxon>
        <taxon>Bacillati</taxon>
        <taxon>Actinomycetota</taxon>
        <taxon>Actinomycetes</taxon>
        <taxon>Propionibacteriales</taxon>
        <taxon>Nocardioidaceae</taxon>
        <taxon>environmental samples</taxon>
    </lineage>
</organism>
<feature type="transmembrane region" description="Helical" evidence="7">
    <location>
        <begin position="628"/>
        <end position="648"/>
    </location>
</feature>
<feature type="signal peptide" evidence="8">
    <location>
        <begin position="1"/>
        <end position="33"/>
    </location>
</feature>
<evidence type="ECO:0000256" key="1">
    <source>
        <dbReference type="ARBA" id="ARBA00004651"/>
    </source>
</evidence>
<keyword evidence="2" id="KW-1003">Cell membrane</keyword>
<dbReference type="AlphaFoldDB" id="A0A6J4LHS2"/>
<dbReference type="PROSITE" id="PS51318">
    <property type="entry name" value="TAT"/>
    <property type="match status" value="1"/>
</dbReference>
<dbReference type="Gene3D" id="3.40.50.410">
    <property type="entry name" value="von Willebrand factor, type A domain"/>
    <property type="match status" value="1"/>
</dbReference>
<evidence type="ECO:0000256" key="3">
    <source>
        <dbReference type="ARBA" id="ARBA00022692"/>
    </source>
</evidence>
<keyword evidence="8" id="KW-0732">Signal</keyword>
<sequence>MTSGQGRRSRRRRLAAATLLCAVVTAATPPAAAEDPEATASIDSVQIRGEDVRVLVGLEGLPEGAAPELDTLEVQVGDQGVAATGELASDAAEAETIQRTAVLALDVSDSMRGERFAAAQEAARAFVEAAPADVQIGLVSFSGDVEEVESPTTDHDVVLAAVDDLTLERQTLLYAGITEALRVAGDDGSRNVLVLSDGKDTTGVPVAPLLEQVKSSKVQLDVVSLEPDPEQLAVLGDLAAAGGGDVLTADPEALTDLFTAQAAALDSQVLVSFAVPSGSDGGNETLSVSIDAAGQSYSDEALVPLPATESADEEASTPIAIPESGTPLSESYLLGGVVAFGVAVFLLLLVALGVLDLRKPATVVDRLSPYQQGGRRGDHSGGGAVPHAESVGLKRQAVEVAERALSGGVQSKLACKLEAAGMKLTAAEWALTHAGIAVVATLGGFLLSGGGLLPAALALTAGAALPWVYLRRKRSKRLKAFDGQLADTLQLLSGSLSAGLSFTQSLDTVVREGSEPVSGEFRRALVEQRLGVDVEEALDGVAQRMQSDDFAWVVMAIRIQRQVGGNLAELLLTVAGTLREREHLRRQVQVLSAEGRFSAWILGGLPPAFVVYLLLARPDYLKPMYQQSLGVVMSVAAGVMMLVGIFWMKKAIKVEV</sequence>
<evidence type="ECO:0000313" key="10">
    <source>
        <dbReference type="EMBL" id="CAA9331987.1"/>
    </source>
</evidence>
<dbReference type="Gene3D" id="1.20.81.30">
    <property type="entry name" value="Type II secretion system (T2SS), domain F"/>
    <property type="match status" value="1"/>
</dbReference>
<comment type="subcellular location">
    <subcellularLocation>
        <location evidence="1">Cell membrane</location>
        <topology evidence="1">Multi-pass membrane protein</topology>
    </subcellularLocation>
</comment>
<gene>
    <name evidence="10" type="ORF">AVDCRST_MAG29-1103</name>
</gene>
<dbReference type="GO" id="GO:0005886">
    <property type="term" value="C:plasma membrane"/>
    <property type="evidence" value="ECO:0007669"/>
    <property type="project" value="UniProtKB-SubCell"/>
</dbReference>
<accession>A0A6J4LHS2</accession>
<evidence type="ECO:0000256" key="6">
    <source>
        <dbReference type="SAM" id="MobiDB-lite"/>
    </source>
</evidence>
<dbReference type="InterPro" id="IPR002035">
    <property type="entry name" value="VWF_A"/>
</dbReference>
<keyword evidence="3 7" id="KW-0812">Transmembrane</keyword>